<dbReference type="Pfam" id="PF03992">
    <property type="entry name" value="ABM"/>
    <property type="match status" value="1"/>
</dbReference>
<dbReference type="InterPro" id="IPR052936">
    <property type="entry name" value="Jasmonate_Hydroxylase-like"/>
</dbReference>
<accession>A0ABU1IYY4</accession>
<comment type="caution">
    <text evidence="2">The sequence shown here is derived from an EMBL/GenBank/DDBJ whole genome shotgun (WGS) entry which is preliminary data.</text>
</comment>
<evidence type="ECO:0000259" key="1">
    <source>
        <dbReference type="PROSITE" id="PS51725"/>
    </source>
</evidence>
<dbReference type="PANTHER" id="PTHR37811:SF2">
    <property type="entry name" value="ABM DOMAIN-CONTAINING PROTEIN"/>
    <property type="match status" value="1"/>
</dbReference>
<gene>
    <name evidence="2" type="ORF">JOC58_002357</name>
</gene>
<evidence type="ECO:0000313" key="3">
    <source>
        <dbReference type="Proteomes" id="UP001185028"/>
    </source>
</evidence>
<dbReference type="GO" id="GO:0004497">
    <property type="term" value="F:monooxygenase activity"/>
    <property type="evidence" value="ECO:0007669"/>
    <property type="project" value="UniProtKB-KW"/>
</dbReference>
<evidence type="ECO:0000313" key="2">
    <source>
        <dbReference type="EMBL" id="MDR6244464.1"/>
    </source>
</evidence>
<dbReference type="Proteomes" id="UP001185028">
    <property type="component" value="Unassembled WGS sequence"/>
</dbReference>
<dbReference type="PROSITE" id="PS51725">
    <property type="entry name" value="ABM"/>
    <property type="match status" value="1"/>
</dbReference>
<keyword evidence="3" id="KW-1185">Reference proteome</keyword>
<protein>
    <submittedName>
        <fullName evidence="2">Heme-degrading monooxygenase HmoA</fullName>
    </submittedName>
</protein>
<keyword evidence="2" id="KW-0560">Oxidoreductase</keyword>
<dbReference type="SUPFAM" id="SSF54909">
    <property type="entry name" value="Dimeric alpha+beta barrel"/>
    <property type="match status" value="1"/>
</dbReference>
<dbReference type="InterPro" id="IPR011008">
    <property type="entry name" value="Dimeric_a/b-barrel"/>
</dbReference>
<dbReference type="RefSeq" id="WP_188773864.1">
    <property type="nucleotide sequence ID" value="NZ_BMMB01000001.1"/>
</dbReference>
<feature type="domain" description="ABM" evidence="1">
    <location>
        <begin position="12"/>
        <end position="98"/>
    </location>
</feature>
<organism evidence="2 3">
    <name type="scientific">Paenibacillus hunanensis</name>
    <dbReference type="NCBI Taxonomy" id="539262"/>
    <lineage>
        <taxon>Bacteria</taxon>
        <taxon>Bacillati</taxon>
        <taxon>Bacillota</taxon>
        <taxon>Bacilli</taxon>
        <taxon>Bacillales</taxon>
        <taxon>Paenibacillaceae</taxon>
        <taxon>Paenibacillus</taxon>
    </lineage>
</organism>
<sequence>MHVPLEERETPYYAVIFTSKRTEGDHGYGKMADTMVDMAEQQPGFLGVESYRNAEGAGVTISYWSDLESIRNWKANPVHQLAQQQGKQQWYDQYSVKICKVERTYSFEA</sequence>
<dbReference type="Gene3D" id="3.30.70.100">
    <property type="match status" value="1"/>
</dbReference>
<name>A0ABU1IYY4_9BACL</name>
<dbReference type="EMBL" id="JAVDQH010000008">
    <property type="protein sequence ID" value="MDR6244464.1"/>
    <property type="molecule type" value="Genomic_DNA"/>
</dbReference>
<dbReference type="PANTHER" id="PTHR37811">
    <property type="entry name" value="BLL5343 PROTEIN"/>
    <property type="match status" value="1"/>
</dbReference>
<proteinExistence type="predicted"/>
<dbReference type="InterPro" id="IPR007138">
    <property type="entry name" value="ABM_dom"/>
</dbReference>
<keyword evidence="2" id="KW-0503">Monooxygenase</keyword>
<reference evidence="2 3" key="1">
    <citation type="submission" date="2023-07" db="EMBL/GenBank/DDBJ databases">
        <title>Genomic Encyclopedia of Type Strains, Phase IV (KMG-IV): sequencing the most valuable type-strain genomes for metagenomic binning, comparative biology and taxonomic classification.</title>
        <authorList>
            <person name="Goeker M."/>
        </authorList>
    </citation>
    <scope>NUCLEOTIDE SEQUENCE [LARGE SCALE GENOMIC DNA]</scope>
    <source>
        <strain evidence="2 3">DSM 22170</strain>
    </source>
</reference>